<evidence type="ECO:0000256" key="12">
    <source>
        <dbReference type="ARBA" id="ARBA00023136"/>
    </source>
</evidence>
<evidence type="ECO:0000256" key="8">
    <source>
        <dbReference type="ARBA" id="ARBA00022771"/>
    </source>
</evidence>
<feature type="domain" description="RING-type" evidence="17">
    <location>
        <begin position="249"/>
        <end position="291"/>
    </location>
</feature>
<dbReference type="CDD" id="cd16461">
    <property type="entry name" value="RING-H2_EL5-like"/>
    <property type="match status" value="1"/>
</dbReference>
<keyword evidence="5" id="KW-0808">Transferase</keyword>
<evidence type="ECO:0000256" key="15">
    <source>
        <dbReference type="SAM" id="MobiDB-lite"/>
    </source>
</evidence>
<dbReference type="UniPathway" id="UPA00143"/>
<dbReference type="GO" id="GO:0061630">
    <property type="term" value="F:ubiquitin protein ligase activity"/>
    <property type="evidence" value="ECO:0007669"/>
    <property type="project" value="UniProtKB-EC"/>
</dbReference>
<name>A0A804MXY5_MAIZE</name>
<evidence type="ECO:0000259" key="17">
    <source>
        <dbReference type="PROSITE" id="PS50089"/>
    </source>
</evidence>
<keyword evidence="19" id="KW-1185">Reference proteome</keyword>
<evidence type="ECO:0000256" key="3">
    <source>
        <dbReference type="ARBA" id="ARBA00004906"/>
    </source>
</evidence>
<dbReference type="Gene3D" id="3.30.40.10">
    <property type="entry name" value="Zinc/RING finger domain, C3HC4 (zinc finger)"/>
    <property type="match status" value="1"/>
</dbReference>
<keyword evidence="10" id="KW-0862">Zinc</keyword>
<dbReference type="InterPro" id="IPR013083">
    <property type="entry name" value="Znf_RING/FYVE/PHD"/>
</dbReference>
<dbReference type="PROSITE" id="PS50089">
    <property type="entry name" value="ZF_RING_2"/>
    <property type="match status" value="1"/>
</dbReference>
<reference evidence="18" key="2">
    <citation type="submission" date="2019-07" db="EMBL/GenBank/DDBJ databases">
        <authorList>
            <person name="Seetharam A."/>
            <person name="Woodhouse M."/>
            <person name="Cannon E."/>
        </authorList>
    </citation>
    <scope>NUCLEOTIDE SEQUENCE [LARGE SCALE GENOMIC DNA]</scope>
    <source>
        <strain evidence="18">cv. B73</strain>
    </source>
</reference>
<evidence type="ECO:0000256" key="2">
    <source>
        <dbReference type="ARBA" id="ARBA00004167"/>
    </source>
</evidence>
<dbReference type="InterPro" id="IPR053238">
    <property type="entry name" value="RING-H2_zinc_finger"/>
</dbReference>
<dbReference type="PANTHER" id="PTHR14155:SF627">
    <property type="entry name" value="OS06G0192800 PROTEIN"/>
    <property type="match status" value="1"/>
</dbReference>
<dbReference type="Proteomes" id="UP000007305">
    <property type="component" value="Chromosome 3"/>
</dbReference>
<feature type="transmembrane region" description="Helical" evidence="16">
    <location>
        <begin position="159"/>
        <end position="181"/>
    </location>
</feature>
<dbReference type="GO" id="GO:0016020">
    <property type="term" value="C:membrane"/>
    <property type="evidence" value="ECO:0007669"/>
    <property type="project" value="UniProtKB-SubCell"/>
</dbReference>
<comment type="pathway">
    <text evidence="3">Protein modification; protein ubiquitination.</text>
</comment>
<dbReference type="InParanoid" id="A0A804MXY5"/>
<organism evidence="18 19">
    <name type="scientific">Zea mays</name>
    <name type="common">Maize</name>
    <dbReference type="NCBI Taxonomy" id="4577"/>
    <lineage>
        <taxon>Eukaryota</taxon>
        <taxon>Viridiplantae</taxon>
        <taxon>Streptophyta</taxon>
        <taxon>Embryophyta</taxon>
        <taxon>Tracheophyta</taxon>
        <taxon>Spermatophyta</taxon>
        <taxon>Magnoliopsida</taxon>
        <taxon>Liliopsida</taxon>
        <taxon>Poales</taxon>
        <taxon>Poaceae</taxon>
        <taxon>PACMAD clade</taxon>
        <taxon>Panicoideae</taxon>
        <taxon>Andropogonodae</taxon>
        <taxon>Andropogoneae</taxon>
        <taxon>Tripsacinae</taxon>
        <taxon>Zea</taxon>
    </lineage>
</organism>
<dbReference type="InterPro" id="IPR001841">
    <property type="entry name" value="Znf_RING"/>
</dbReference>
<evidence type="ECO:0000256" key="10">
    <source>
        <dbReference type="ARBA" id="ARBA00022833"/>
    </source>
</evidence>
<comment type="subcellular location">
    <subcellularLocation>
        <location evidence="2">Membrane</location>
        <topology evidence="2">Single-pass membrane protein</topology>
    </subcellularLocation>
</comment>
<comment type="similarity">
    <text evidence="13">Belongs to the RING-type zinc finger family. ATL subfamily.</text>
</comment>
<dbReference type="GO" id="GO:0008270">
    <property type="term" value="F:zinc ion binding"/>
    <property type="evidence" value="ECO:0007669"/>
    <property type="project" value="UniProtKB-KW"/>
</dbReference>
<evidence type="ECO:0000256" key="11">
    <source>
        <dbReference type="ARBA" id="ARBA00022989"/>
    </source>
</evidence>
<sequence>MFPLQRTGTHLVYIINKNAFILCNCTSTEIGIRNSRHHPTTTSIPQVVGQATRPRTQNISFFFLTHAGAVDCVTAYKRQRVQGKAASTLSQTRITRVRPTSWPRAAMSIPSMSSSSPSVGSPLPPARDGGPGPFVWRQKEQPQPQPQPQHPDYSFTGRVLLTAVVILAILTVVFVLIRLLLYQFVARGRGRLAVGVRRSFGSFARRSARHGLAASALAALPVATYRVRGADDDGPSSASDGAGTGTADCAVCLSELADGEKVRALPGCSHVFHVDCIDAWLRSRTTCPVCRAEVRPKATADTRPSPPPALIDAAGGTLVVTVVGGAAETGDAHRTSVLGSGQPAGAVG</sequence>
<evidence type="ECO:0000256" key="7">
    <source>
        <dbReference type="ARBA" id="ARBA00022723"/>
    </source>
</evidence>
<dbReference type="SUPFAM" id="SSF57850">
    <property type="entry name" value="RING/U-box"/>
    <property type="match status" value="1"/>
</dbReference>
<dbReference type="FunCoup" id="A0A804MXY5">
    <property type="interactions" value="591"/>
</dbReference>
<dbReference type="EC" id="2.3.2.27" evidence="4"/>
<dbReference type="GO" id="GO:0016567">
    <property type="term" value="P:protein ubiquitination"/>
    <property type="evidence" value="ECO:0007669"/>
    <property type="project" value="UniProtKB-UniPathway"/>
</dbReference>
<dbReference type="PANTHER" id="PTHR14155">
    <property type="entry name" value="RING FINGER DOMAIN-CONTAINING"/>
    <property type="match status" value="1"/>
</dbReference>
<keyword evidence="11 16" id="KW-1133">Transmembrane helix</keyword>
<evidence type="ECO:0000256" key="14">
    <source>
        <dbReference type="PROSITE-ProRule" id="PRU00175"/>
    </source>
</evidence>
<evidence type="ECO:0000313" key="18">
    <source>
        <dbReference type="EnsemblPlants" id="Zm00001eb120050_P001"/>
    </source>
</evidence>
<feature type="region of interest" description="Disordered" evidence="15">
    <location>
        <begin position="105"/>
        <end position="151"/>
    </location>
</feature>
<evidence type="ECO:0000256" key="5">
    <source>
        <dbReference type="ARBA" id="ARBA00022679"/>
    </source>
</evidence>
<keyword evidence="7" id="KW-0479">Metal-binding</keyword>
<keyword evidence="12 16" id="KW-0472">Membrane</keyword>
<dbReference type="EnsemblPlants" id="Zm00001eb120050_T001">
    <property type="protein sequence ID" value="Zm00001eb120050_P001"/>
    <property type="gene ID" value="Zm00001eb120050"/>
</dbReference>
<dbReference type="AlphaFoldDB" id="A0A804MXY5"/>
<evidence type="ECO:0000256" key="13">
    <source>
        <dbReference type="ARBA" id="ARBA00024209"/>
    </source>
</evidence>
<accession>A0A804MXY5</accession>
<dbReference type="FunFam" id="3.30.40.10:FF:000187">
    <property type="entry name" value="E3 ubiquitin-protein ligase ATL6"/>
    <property type="match status" value="1"/>
</dbReference>
<keyword evidence="8 14" id="KW-0863">Zinc-finger</keyword>
<keyword evidence="9" id="KW-0833">Ubl conjugation pathway</keyword>
<dbReference type="SMART" id="SM01197">
    <property type="entry name" value="FANCL_C"/>
    <property type="match status" value="1"/>
</dbReference>
<evidence type="ECO:0000256" key="16">
    <source>
        <dbReference type="SAM" id="Phobius"/>
    </source>
</evidence>
<dbReference type="SMART" id="SM00184">
    <property type="entry name" value="RING"/>
    <property type="match status" value="1"/>
</dbReference>
<comment type="catalytic activity">
    <reaction evidence="1">
        <text>S-ubiquitinyl-[E2 ubiquitin-conjugating enzyme]-L-cysteine + [acceptor protein]-L-lysine = [E2 ubiquitin-conjugating enzyme]-L-cysteine + N(6)-ubiquitinyl-[acceptor protein]-L-lysine.</text>
        <dbReference type="EC" id="2.3.2.27"/>
    </reaction>
</comment>
<feature type="compositionally biased region" description="Low complexity" evidence="15">
    <location>
        <begin position="108"/>
        <end position="121"/>
    </location>
</feature>
<proteinExistence type="inferred from homology"/>
<reference evidence="18" key="3">
    <citation type="submission" date="2021-05" db="UniProtKB">
        <authorList>
            <consortium name="EnsemblPlants"/>
        </authorList>
    </citation>
    <scope>IDENTIFICATION</scope>
    <source>
        <strain evidence="18">cv. B73</strain>
    </source>
</reference>
<evidence type="ECO:0000313" key="19">
    <source>
        <dbReference type="Proteomes" id="UP000007305"/>
    </source>
</evidence>
<evidence type="ECO:0000256" key="6">
    <source>
        <dbReference type="ARBA" id="ARBA00022692"/>
    </source>
</evidence>
<evidence type="ECO:0000256" key="9">
    <source>
        <dbReference type="ARBA" id="ARBA00022786"/>
    </source>
</evidence>
<evidence type="ECO:0000256" key="4">
    <source>
        <dbReference type="ARBA" id="ARBA00012483"/>
    </source>
</evidence>
<dbReference type="Pfam" id="PF13639">
    <property type="entry name" value="zf-RING_2"/>
    <property type="match status" value="1"/>
</dbReference>
<keyword evidence="6 16" id="KW-0812">Transmembrane</keyword>
<evidence type="ECO:0000256" key="1">
    <source>
        <dbReference type="ARBA" id="ARBA00000900"/>
    </source>
</evidence>
<protein>
    <recommendedName>
        <fullName evidence="4">RING-type E3 ubiquitin transferase</fullName>
        <ecNumber evidence="4">2.3.2.27</ecNumber>
    </recommendedName>
</protein>
<reference evidence="19" key="1">
    <citation type="submission" date="2015-12" db="EMBL/GenBank/DDBJ databases">
        <title>Update maize B73 reference genome by single molecule sequencing technologies.</title>
        <authorList>
            <consortium name="Maize Genome Sequencing Project"/>
            <person name="Ware D."/>
        </authorList>
    </citation>
    <scope>NUCLEOTIDE SEQUENCE [LARGE SCALE GENOMIC DNA]</scope>
    <source>
        <strain evidence="19">cv. B73</strain>
    </source>
</reference>
<dbReference type="Gramene" id="Zm00001eb120050_T001">
    <property type="protein sequence ID" value="Zm00001eb120050_P001"/>
    <property type="gene ID" value="Zm00001eb120050"/>
</dbReference>